<dbReference type="GO" id="GO:0018104">
    <property type="term" value="P:peptidoglycan-protein cross-linking"/>
    <property type="evidence" value="ECO:0007669"/>
    <property type="project" value="TreeGrafter"/>
</dbReference>
<keyword evidence="8" id="KW-0732">Signal</keyword>
<dbReference type="EMBL" id="JDRX01000049">
    <property type="protein sequence ID" value="KGM99475.1"/>
    <property type="molecule type" value="Genomic_DNA"/>
</dbReference>
<dbReference type="Proteomes" id="UP000030016">
    <property type="component" value="Unassembled WGS sequence"/>
</dbReference>
<evidence type="ECO:0000256" key="7">
    <source>
        <dbReference type="SAM" id="MobiDB-lite"/>
    </source>
</evidence>
<reference evidence="10 11" key="1">
    <citation type="submission" date="2014-01" db="EMBL/GenBank/DDBJ databases">
        <title>Plasmidome dynamics in the species complex Clostridium novyi sensu lato converts strains of independent lineages into distinctly different pathogens.</title>
        <authorList>
            <person name="Skarin H."/>
            <person name="Segerman B."/>
        </authorList>
    </citation>
    <scope>NUCLEOTIDE SEQUENCE [LARGE SCALE GENOMIC DNA]</scope>
    <source>
        <strain evidence="10 11">4570</strain>
    </source>
</reference>
<comment type="pathway">
    <text evidence="1 6">Cell wall biogenesis; peptidoglycan biosynthesis.</text>
</comment>
<evidence type="ECO:0000259" key="9">
    <source>
        <dbReference type="PROSITE" id="PS52029"/>
    </source>
</evidence>
<evidence type="ECO:0000256" key="6">
    <source>
        <dbReference type="PROSITE-ProRule" id="PRU01373"/>
    </source>
</evidence>
<proteinExistence type="predicted"/>
<feature type="active site" description="Proton donor/acceptor" evidence="6">
    <location>
        <position position="512"/>
    </location>
</feature>
<evidence type="ECO:0000256" key="3">
    <source>
        <dbReference type="ARBA" id="ARBA00022960"/>
    </source>
</evidence>
<gene>
    <name evidence="10" type="ORF">Z969_10680</name>
</gene>
<evidence type="ECO:0000256" key="4">
    <source>
        <dbReference type="ARBA" id="ARBA00022984"/>
    </source>
</evidence>
<dbReference type="SUPFAM" id="SSF141523">
    <property type="entry name" value="L,D-transpeptidase catalytic domain-like"/>
    <property type="match status" value="1"/>
</dbReference>
<organism evidence="10 11">
    <name type="scientific">Clostridium novyi A str. 4570</name>
    <dbReference type="NCBI Taxonomy" id="1444290"/>
    <lineage>
        <taxon>Bacteria</taxon>
        <taxon>Bacillati</taxon>
        <taxon>Bacillota</taxon>
        <taxon>Clostridia</taxon>
        <taxon>Eubacteriales</taxon>
        <taxon>Clostridiaceae</taxon>
        <taxon>Clostridium</taxon>
    </lineage>
</organism>
<feature type="compositionally biased region" description="Basic and acidic residues" evidence="7">
    <location>
        <begin position="252"/>
        <end position="309"/>
    </location>
</feature>
<protein>
    <recommendedName>
        <fullName evidence="9">L,D-TPase catalytic domain-containing protein</fullName>
    </recommendedName>
</protein>
<evidence type="ECO:0000256" key="2">
    <source>
        <dbReference type="ARBA" id="ARBA00022679"/>
    </source>
</evidence>
<evidence type="ECO:0000256" key="8">
    <source>
        <dbReference type="SAM" id="SignalP"/>
    </source>
</evidence>
<feature type="compositionally biased region" description="Polar residues" evidence="7">
    <location>
        <begin position="351"/>
        <end position="360"/>
    </location>
</feature>
<feature type="domain" description="L,D-TPase catalytic" evidence="9">
    <location>
        <begin position="443"/>
        <end position="562"/>
    </location>
</feature>
<comment type="caution">
    <text evidence="10">The sequence shown here is derived from an EMBL/GenBank/DDBJ whole genome shotgun (WGS) entry which is preliminary data.</text>
</comment>
<dbReference type="GO" id="GO:0071972">
    <property type="term" value="F:peptidoglycan L,D-transpeptidase activity"/>
    <property type="evidence" value="ECO:0007669"/>
    <property type="project" value="TreeGrafter"/>
</dbReference>
<feature type="active site" description="Nucleophile" evidence="6">
    <location>
        <position position="538"/>
    </location>
</feature>
<dbReference type="InterPro" id="IPR050979">
    <property type="entry name" value="LD-transpeptidase"/>
</dbReference>
<dbReference type="GO" id="GO:0016740">
    <property type="term" value="F:transferase activity"/>
    <property type="evidence" value="ECO:0007669"/>
    <property type="project" value="UniProtKB-KW"/>
</dbReference>
<dbReference type="Gene3D" id="2.40.440.10">
    <property type="entry name" value="L,D-transpeptidase catalytic domain-like"/>
    <property type="match status" value="1"/>
</dbReference>
<dbReference type="GO" id="GO:0008360">
    <property type="term" value="P:regulation of cell shape"/>
    <property type="evidence" value="ECO:0007669"/>
    <property type="project" value="UniProtKB-UniRule"/>
</dbReference>
<feature type="region of interest" description="Disordered" evidence="7">
    <location>
        <begin position="220"/>
        <end position="309"/>
    </location>
</feature>
<dbReference type="PANTHER" id="PTHR30582">
    <property type="entry name" value="L,D-TRANSPEPTIDASE"/>
    <property type="match status" value="1"/>
</dbReference>
<dbReference type="PANTHER" id="PTHR30582:SF2">
    <property type="entry name" value="L,D-TRANSPEPTIDASE YCIB-RELATED"/>
    <property type="match status" value="1"/>
</dbReference>
<dbReference type="Pfam" id="PF03734">
    <property type="entry name" value="YkuD"/>
    <property type="match status" value="1"/>
</dbReference>
<keyword evidence="3 6" id="KW-0133">Cell shape</keyword>
<sequence>MQNLAKKTAKLFIMTFAVVVAGFTSKAYAVSGIPQVDRIVAEYAGVREGQTQTFDLLSKSSCNIQYRVWICNKNDKVWHDITNGFTPPMQPKSVYSVRTPKLKEGQYTISVWVKRYGVSNTLDKRGFDNYLATNMNCLKDDGKGPYLTINNFTHNYEVGQTVSISNKNGTNYLYNYNVYDLINRRNVTTSEAYKDTVAWKPSKEGLYLLKVNMKSTEKVPVEIESPDENKDEANISKEDVKSNNDESNNINDKNKEDESSKVDEAKDSSKVEENNSKVEEKSDSNDEDKNKDVADDKTKDKKKEHEQVKKEVTKKIEYKEVEKNTTTFRLIAVGNPYRELIKSPQAKPQAPRTSSSSKGSNAIHVKSLVVGNAGEGQTIYIKSSPSPRASNVGYFYGSLQGVDILKTVGNYYYIQTKDYKSLNNVKGYVLKSQLKTIRPNQTYSITVKLGQQKVYVYKGDSLIKTFTCSTGRDSTPTPTGVYVIGSRGSLFYSGSSVICYNWVRWNNNFLFHSVLYDRNGNLILSEYKKLGTKASHGCIRLPLGDVKWIYNNIPSGTAVIIQR</sequence>
<dbReference type="InterPro" id="IPR038063">
    <property type="entry name" value="Transpep_catalytic_dom"/>
</dbReference>
<accession>A0AA88ZK51</accession>
<dbReference type="PROSITE" id="PS52029">
    <property type="entry name" value="LD_TPASE"/>
    <property type="match status" value="1"/>
</dbReference>
<keyword evidence="2" id="KW-0808">Transferase</keyword>
<feature type="chain" id="PRO_5041651823" description="L,D-TPase catalytic domain-containing protein" evidence="8">
    <location>
        <begin position="30"/>
        <end position="563"/>
    </location>
</feature>
<dbReference type="GO" id="GO:0071555">
    <property type="term" value="P:cell wall organization"/>
    <property type="evidence" value="ECO:0007669"/>
    <property type="project" value="UniProtKB-UniRule"/>
</dbReference>
<name>A0AA88ZK51_CLONO</name>
<evidence type="ECO:0000313" key="10">
    <source>
        <dbReference type="EMBL" id="KGM99475.1"/>
    </source>
</evidence>
<evidence type="ECO:0000256" key="5">
    <source>
        <dbReference type="ARBA" id="ARBA00023316"/>
    </source>
</evidence>
<dbReference type="CDD" id="cd16913">
    <property type="entry name" value="YkuD_like"/>
    <property type="match status" value="1"/>
</dbReference>
<keyword evidence="5 6" id="KW-0961">Cell wall biogenesis/degradation</keyword>
<keyword evidence="4 6" id="KW-0573">Peptidoglycan synthesis</keyword>
<evidence type="ECO:0000313" key="11">
    <source>
        <dbReference type="Proteomes" id="UP000030016"/>
    </source>
</evidence>
<feature type="signal peptide" evidence="8">
    <location>
        <begin position="1"/>
        <end position="29"/>
    </location>
</feature>
<dbReference type="GO" id="GO:0005576">
    <property type="term" value="C:extracellular region"/>
    <property type="evidence" value="ECO:0007669"/>
    <property type="project" value="TreeGrafter"/>
</dbReference>
<dbReference type="RefSeq" id="WP_039251087.1">
    <property type="nucleotide sequence ID" value="NZ_JDRX01000049.1"/>
</dbReference>
<dbReference type="InterPro" id="IPR005490">
    <property type="entry name" value="LD_TPept_cat_dom"/>
</dbReference>
<feature type="region of interest" description="Disordered" evidence="7">
    <location>
        <begin position="342"/>
        <end position="362"/>
    </location>
</feature>
<feature type="compositionally biased region" description="Basic and acidic residues" evidence="7">
    <location>
        <begin position="220"/>
        <end position="244"/>
    </location>
</feature>
<evidence type="ECO:0000256" key="1">
    <source>
        <dbReference type="ARBA" id="ARBA00004752"/>
    </source>
</evidence>
<dbReference type="AlphaFoldDB" id="A0AA88ZK51"/>